<feature type="non-terminal residue" evidence="10">
    <location>
        <position position="152"/>
    </location>
</feature>
<evidence type="ECO:0000256" key="7">
    <source>
        <dbReference type="ARBA" id="ARBA00023242"/>
    </source>
</evidence>
<evidence type="ECO:0000256" key="3">
    <source>
        <dbReference type="ARBA" id="ARBA00008218"/>
    </source>
</evidence>
<dbReference type="EMBL" id="CAJNNW010011086">
    <property type="protein sequence ID" value="CAE8652760.1"/>
    <property type="molecule type" value="Genomic_DNA"/>
</dbReference>
<evidence type="ECO:0000256" key="6">
    <source>
        <dbReference type="ARBA" id="ARBA00023187"/>
    </source>
</evidence>
<evidence type="ECO:0000313" key="12">
    <source>
        <dbReference type="Proteomes" id="UP000626109"/>
    </source>
</evidence>
<dbReference type="GO" id="GO:0006397">
    <property type="term" value="P:mRNA processing"/>
    <property type="evidence" value="ECO:0007669"/>
    <property type="project" value="UniProtKB-KW"/>
</dbReference>
<comment type="similarity">
    <text evidence="3">Belongs to the SNUT3 family.</text>
</comment>
<dbReference type="GO" id="GO:0008380">
    <property type="term" value="P:RNA splicing"/>
    <property type="evidence" value="ECO:0007669"/>
    <property type="project" value="UniProtKB-KW"/>
</dbReference>
<dbReference type="AlphaFoldDB" id="A0A813IM66"/>
<evidence type="ECO:0000313" key="11">
    <source>
        <dbReference type="EMBL" id="CAE8734797.1"/>
    </source>
</evidence>
<evidence type="ECO:0000256" key="5">
    <source>
        <dbReference type="ARBA" id="ARBA00022664"/>
    </source>
</evidence>
<organism evidence="10 12">
    <name type="scientific">Polarella glacialis</name>
    <name type="common">Dinoflagellate</name>
    <dbReference type="NCBI Taxonomy" id="89957"/>
    <lineage>
        <taxon>Eukaryota</taxon>
        <taxon>Sar</taxon>
        <taxon>Alveolata</taxon>
        <taxon>Dinophyceae</taxon>
        <taxon>Suessiales</taxon>
        <taxon>Suessiaceae</taxon>
        <taxon>Polarella</taxon>
    </lineage>
</organism>
<comment type="subcellular location">
    <subcellularLocation>
        <location evidence="2">Nucleus</location>
    </subcellularLocation>
</comment>
<accession>A0A813IM66</accession>
<keyword evidence="5" id="KW-0507">mRNA processing</keyword>
<protein>
    <recommendedName>
        <fullName evidence="9">U4/U6.U5 small nuclear ribonucleoprotein 27kDa protein domain-containing protein</fullName>
    </recommendedName>
</protein>
<proteinExistence type="inferred from homology"/>
<dbReference type="PANTHER" id="PTHR31077">
    <property type="entry name" value="U4/U6.U5 SMALL NUCLEAR RIBONUCLEOPROTEIN 27 KDA PROTEIN"/>
    <property type="match status" value="1"/>
</dbReference>
<feature type="compositionally biased region" description="Basic and acidic residues" evidence="8">
    <location>
        <begin position="51"/>
        <end position="80"/>
    </location>
</feature>
<dbReference type="Proteomes" id="UP000626109">
    <property type="component" value="Unassembled WGS sequence"/>
</dbReference>
<sequence length="152" mass="17727">QFLQPSMARKGRDESASESESDRRAKEKKGRKEEKTKKDRRSRSRGRSKERRKERSAERKPAPKRGRSESKDSDDESKSSDDEEEMKEFLLSTDMPEDQMLSKMMGFSAFDSSKSKDHSSSDLSDVKRATKRQYRQYMNRRGGFNRPLDAAF</sequence>
<dbReference type="PANTHER" id="PTHR31077:SF1">
    <property type="entry name" value="U4_U6.U5 SMALL NUCLEAR RIBONUCLEOPROTEIN 27 KDA PROTEIN"/>
    <property type="match status" value="1"/>
</dbReference>
<dbReference type="Pfam" id="PF08648">
    <property type="entry name" value="SNRNP27"/>
    <property type="match status" value="1"/>
</dbReference>
<feature type="domain" description="U4/U6.U5 small nuclear ribonucleoprotein 27kDa protein" evidence="9">
    <location>
        <begin position="97"/>
        <end position="150"/>
    </location>
</feature>
<evidence type="ECO:0000256" key="4">
    <source>
        <dbReference type="ARBA" id="ARBA00011825"/>
    </source>
</evidence>
<feature type="region of interest" description="Disordered" evidence="8">
    <location>
        <begin position="1"/>
        <end position="98"/>
    </location>
</feature>
<keyword evidence="7" id="KW-0539">Nucleus</keyword>
<dbReference type="GO" id="GO:0071011">
    <property type="term" value="C:precatalytic spliceosome"/>
    <property type="evidence" value="ECO:0007669"/>
    <property type="project" value="TreeGrafter"/>
</dbReference>
<reference evidence="10" key="1">
    <citation type="submission" date="2021-02" db="EMBL/GenBank/DDBJ databases">
        <authorList>
            <person name="Dougan E. K."/>
            <person name="Rhodes N."/>
            <person name="Thang M."/>
            <person name="Chan C."/>
        </authorList>
    </citation>
    <scope>NUCLEOTIDE SEQUENCE</scope>
</reference>
<keyword evidence="6" id="KW-0508">mRNA splicing</keyword>
<comment type="caution">
    <text evidence="10">The sequence shown here is derived from an EMBL/GenBank/DDBJ whole genome shotgun (WGS) entry which is preliminary data.</text>
</comment>
<evidence type="ECO:0000256" key="1">
    <source>
        <dbReference type="ARBA" id="ARBA00003632"/>
    </source>
</evidence>
<dbReference type="InterPro" id="IPR013957">
    <property type="entry name" value="SNRNP27"/>
</dbReference>
<comment type="function">
    <text evidence="1">May play a role in mRNA splicing.</text>
</comment>
<feature type="compositionally biased region" description="Basic residues" evidence="8">
    <location>
        <begin position="38"/>
        <end position="50"/>
    </location>
</feature>
<evidence type="ECO:0000313" key="10">
    <source>
        <dbReference type="EMBL" id="CAE8652760.1"/>
    </source>
</evidence>
<evidence type="ECO:0000259" key="9">
    <source>
        <dbReference type="Pfam" id="PF08648"/>
    </source>
</evidence>
<evidence type="ECO:0000256" key="2">
    <source>
        <dbReference type="ARBA" id="ARBA00004123"/>
    </source>
</evidence>
<comment type="subunit">
    <text evidence="4">Part of a tri-snRNP complex.</text>
</comment>
<name>A0A813IM66_POLGL</name>
<dbReference type="EMBL" id="CAJNNW010036479">
    <property type="protein sequence ID" value="CAE8734797.1"/>
    <property type="molecule type" value="Genomic_DNA"/>
</dbReference>
<feature type="region of interest" description="Disordered" evidence="8">
    <location>
        <begin position="110"/>
        <end position="130"/>
    </location>
</feature>
<feature type="compositionally biased region" description="Basic and acidic residues" evidence="8">
    <location>
        <begin position="113"/>
        <end position="128"/>
    </location>
</feature>
<evidence type="ECO:0000256" key="8">
    <source>
        <dbReference type="SAM" id="MobiDB-lite"/>
    </source>
</evidence>
<feature type="compositionally biased region" description="Basic and acidic residues" evidence="8">
    <location>
        <begin position="10"/>
        <end position="37"/>
    </location>
</feature>
<gene>
    <name evidence="11" type="ORF">PGLA2088_LOCUS47494</name>
    <name evidence="10" type="ORF">PGLA2088_LOCUS9952</name>
</gene>